<accession>A0A264W6H6</accession>
<dbReference type="InterPro" id="IPR018376">
    <property type="entry name" value="Enoyl-CoA_hyd/isom_CS"/>
</dbReference>
<dbReference type="PANTHER" id="PTHR11941:SF27">
    <property type="entry name" value="ETHYLMALONYL-COA DECARBOXYLASE"/>
    <property type="match status" value="1"/>
</dbReference>
<comment type="function">
    <text evidence="12">Decarboxylates ethylmalonyl-CoA, a potentially toxic metabolite, to form butyryl-CoA, suggesting it might be involved in metabolite proofreading. Acts preferentially on (S)-ethylmalonyl-CoA but also has some activity on the (R)-isomer. Also has methylmalonyl-CoA decarboxylase activity at lower level.</text>
</comment>
<dbReference type="InterPro" id="IPR001753">
    <property type="entry name" value="Enoyl-CoA_hydra/iso"/>
</dbReference>
<keyword evidence="4" id="KW-0456">Lyase</keyword>
<dbReference type="EMBL" id="NOKQ01000134">
    <property type="protein sequence ID" value="OZS79193.1"/>
    <property type="molecule type" value="Genomic_DNA"/>
</dbReference>
<dbReference type="CDD" id="cd06558">
    <property type="entry name" value="crotonase-like"/>
    <property type="match status" value="1"/>
</dbReference>
<dbReference type="EC" id="4.1.1.94" evidence="7"/>
<dbReference type="InterPro" id="IPR029045">
    <property type="entry name" value="ClpP/crotonase-like_dom_sf"/>
</dbReference>
<gene>
    <name evidence="14" type="ORF">CF394_01890</name>
</gene>
<protein>
    <recommendedName>
        <fullName evidence="8">Ethylmalonyl-CoA decarboxylase</fullName>
        <ecNumber evidence="7">4.1.1.94</ecNumber>
    </recommendedName>
    <alternativeName>
        <fullName evidence="10">Enoyl-CoA hydratase domain-containing protein 1</fullName>
    </alternativeName>
    <alternativeName>
        <fullName evidence="9">Methylmalonyl-CoA decarboxylase</fullName>
    </alternativeName>
</protein>
<dbReference type="GO" id="GO:0004492">
    <property type="term" value="F:methyl/ethyl malonyl-CoA decarboxylase activity"/>
    <property type="evidence" value="ECO:0007669"/>
    <property type="project" value="UniProtKB-EC"/>
</dbReference>
<keyword evidence="3" id="KW-0963">Cytoplasm</keyword>
<sequence length="252" mass="28185">MSFRIDQLDGIVQFQITRPHIHNAVNFEVMEGLELFLKRLDQPDVHFGVITGEGNKTFCSGGDLSVFHSVRTEQEAYAIHQRMTHILYRLATQPVPVIALINGTAIGGGAEIASACDYRLMRKDAKAGFIQGRLAITSGWGGTTLLQTKGMAYDKLLKLTTEAEPLVAAELEEIGWVTESFEGDKWAAFADFIHKMKTRHPSVAKAYKSILTAPLKERAILDRMLEEARVCSVLWEQQPHHDAVAHFLNRKN</sequence>
<evidence type="ECO:0000256" key="10">
    <source>
        <dbReference type="ARBA" id="ARBA00042182"/>
    </source>
</evidence>
<evidence type="ECO:0000256" key="11">
    <source>
        <dbReference type="ARBA" id="ARBA00047446"/>
    </source>
</evidence>
<reference evidence="14 15" key="1">
    <citation type="submission" date="2017-07" db="EMBL/GenBank/DDBJ databases">
        <title>Tetzosporium hominis gen.nov. sp.nov.</title>
        <authorList>
            <person name="Tetz G."/>
            <person name="Tetz V."/>
        </authorList>
    </citation>
    <scope>NUCLEOTIDE SEQUENCE [LARGE SCALE GENOMIC DNA]</scope>
    <source>
        <strain evidence="14 15">VT-49</strain>
    </source>
</reference>
<evidence type="ECO:0000256" key="3">
    <source>
        <dbReference type="ARBA" id="ARBA00022490"/>
    </source>
</evidence>
<comment type="catalytic activity">
    <reaction evidence="11">
        <text>(S)-methylmalonyl-CoA + H(+) = propanoyl-CoA + CO2</text>
        <dbReference type="Rhea" id="RHEA:61340"/>
        <dbReference type="ChEBI" id="CHEBI:15378"/>
        <dbReference type="ChEBI" id="CHEBI:16526"/>
        <dbReference type="ChEBI" id="CHEBI:57327"/>
        <dbReference type="ChEBI" id="CHEBI:57392"/>
        <dbReference type="EC" id="4.1.1.94"/>
    </reaction>
    <physiologicalReaction direction="left-to-right" evidence="11">
        <dbReference type="Rhea" id="RHEA:61341"/>
    </physiologicalReaction>
</comment>
<comment type="subcellular location">
    <subcellularLocation>
        <location evidence="1">Cytoplasm</location>
        <location evidence="1">Cytosol</location>
    </subcellularLocation>
</comment>
<evidence type="ECO:0000256" key="6">
    <source>
        <dbReference type="ARBA" id="ARBA00036541"/>
    </source>
</evidence>
<evidence type="ECO:0000256" key="13">
    <source>
        <dbReference type="RuleBase" id="RU003707"/>
    </source>
</evidence>
<evidence type="ECO:0000256" key="9">
    <source>
        <dbReference type="ARBA" id="ARBA00042052"/>
    </source>
</evidence>
<dbReference type="SUPFAM" id="SSF52096">
    <property type="entry name" value="ClpP/crotonase"/>
    <property type="match status" value="1"/>
</dbReference>
<comment type="catalytic activity">
    <reaction evidence="5">
        <text>(2S)-ethylmalonyl-CoA + H(+) = butanoyl-CoA + CO2</text>
        <dbReference type="Rhea" id="RHEA:32131"/>
        <dbReference type="ChEBI" id="CHEBI:15378"/>
        <dbReference type="ChEBI" id="CHEBI:16526"/>
        <dbReference type="ChEBI" id="CHEBI:57371"/>
        <dbReference type="ChEBI" id="CHEBI:60909"/>
        <dbReference type="EC" id="4.1.1.94"/>
    </reaction>
    <physiologicalReaction direction="left-to-right" evidence="5">
        <dbReference type="Rhea" id="RHEA:32132"/>
    </physiologicalReaction>
</comment>
<evidence type="ECO:0000256" key="4">
    <source>
        <dbReference type="ARBA" id="ARBA00023239"/>
    </source>
</evidence>
<proteinExistence type="inferred from homology"/>
<dbReference type="Pfam" id="PF00378">
    <property type="entry name" value="ECH_1"/>
    <property type="match status" value="1"/>
</dbReference>
<comment type="similarity">
    <text evidence="2 13">Belongs to the enoyl-CoA hydratase/isomerase family.</text>
</comment>
<keyword evidence="15" id="KW-1185">Reference proteome</keyword>
<evidence type="ECO:0000256" key="7">
    <source>
        <dbReference type="ARBA" id="ARBA00038883"/>
    </source>
</evidence>
<evidence type="ECO:0000313" key="15">
    <source>
        <dbReference type="Proteomes" id="UP000217065"/>
    </source>
</evidence>
<dbReference type="GO" id="GO:0005829">
    <property type="term" value="C:cytosol"/>
    <property type="evidence" value="ECO:0007669"/>
    <property type="project" value="UniProtKB-SubCell"/>
</dbReference>
<evidence type="ECO:0000256" key="5">
    <source>
        <dbReference type="ARBA" id="ARBA00036343"/>
    </source>
</evidence>
<dbReference type="PANTHER" id="PTHR11941">
    <property type="entry name" value="ENOYL-COA HYDRATASE-RELATED"/>
    <property type="match status" value="1"/>
</dbReference>
<evidence type="ECO:0000256" key="2">
    <source>
        <dbReference type="ARBA" id="ARBA00005254"/>
    </source>
</evidence>
<comment type="catalytic activity">
    <reaction evidence="6">
        <text>(2R)-ethylmalonyl-CoA + H(+) = butanoyl-CoA + CO2</text>
        <dbReference type="Rhea" id="RHEA:59540"/>
        <dbReference type="ChEBI" id="CHEBI:15378"/>
        <dbReference type="ChEBI" id="CHEBI:16526"/>
        <dbReference type="ChEBI" id="CHEBI:57371"/>
        <dbReference type="ChEBI" id="CHEBI:85316"/>
        <dbReference type="EC" id="4.1.1.94"/>
    </reaction>
    <physiologicalReaction direction="left-to-right" evidence="6">
        <dbReference type="Rhea" id="RHEA:59541"/>
    </physiologicalReaction>
</comment>
<dbReference type="RefSeq" id="WP_094941572.1">
    <property type="nucleotide sequence ID" value="NZ_NOKQ01000134.1"/>
</dbReference>
<name>A0A264W6H6_9BACL</name>
<dbReference type="OrthoDB" id="9775794at2"/>
<evidence type="ECO:0000313" key="14">
    <source>
        <dbReference type="EMBL" id="OZS79193.1"/>
    </source>
</evidence>
<dbReference type="Proteomes" id="UP000217065">
    <property type="component" value="Unassembled WGS sequence"/>
</dbReference>
<dbReference type="PROSITE" id="PS00166">
    <property type="entry name" value="ENOYL_COA_HYDRATASE"/>
    <property type="match status" value="1"/>
</dbReference>
<organism evidence="14 15">
    <name type="scientific">Tetzosporium hominis</name>
    <dbReference type="NCBI Taxonomy" id="2020506"/>
    <lineage>
        <taxon>Bacteria</taxon>
        <taxon>Bacillati</taxon>
        <taxon>Bacillota</taxon>
        <taxon>Bacilli</taxon>
        <taxon>Bacillales</taxon>
        <taxon>Caryophanaceae</taxon>
        <taxon>Tetzosporium</taxon>
    </lineage>
</organism>
<dbReference type="Gene3D" id="3.90.226.10">
    <property type="entry name" value="2-enoyl-CoA Hydratase, Chain A, domain 1"/>
    <property type="match status" value="1"/>
</dbReference>
<dbReference type="GO" id="GO:0006635">
    <property type="term" value="P:fatty acid beta-oxidation"/>
    <property type="evidence" value="ECO:0007669"/>
    <property type="project" value="TreeGrafter"/>
</dbReference>
<dbReference type="AlphaFoldDB" id="A0A264W6H6"/>
<evidence type="ECO:0000256" key="8">
    <source>
        <dbReference type="ARBA" id="ARBA00039903"/>
    </source>
</evidence>
<evidence type="ECO:0000256" key="1">
    <source>
        <dbReference type="ARBA" id="ARBA00004514"/>
    </source>
</evidence>
<evidence type="ECO:0000256" key="12">
    <source>
        <dbReference type="ARBA" id="ARBA00056546"/>
    </source>
</evidence>
<comment type="caution">
    <text evidence="14">The sequence shown here is derived from an EMBL/GenBank/DDBJ whole genome shotgun (WGS) entry which is preliminary data.</text>
</comment>